<evidence type="ECO:0000256" key="2">
    <source>
        <dbReference type="ARBA" id="ARBA00009254"/>
    </source>
</evidence>
<proteinExistence type="inferred from homology"/>
<dbReference type="InterPro" id="IPR038340">
    <property type="entry name" value="MRP-L47_sf"/>
</dbReference>
<dbReference type="InterPro" id="IPR036049">
    <property type="entry name" value="Ribosomal_uL29_sf"/>
</dbReference>
<evidence type="ECO:0000256" key="4">
    <source>
        <dbReference type="ARBA" id="ARBA00023128"/>
    </source>
</evidence>
<organism evidence="7">
    <name type="scientific">Phaeomonas parva</name>
    <dbReference type="NCBI Taxonomy" id="124430"/>
    <lineage>
        <taxon>Eukaryota</taxon>
        <taxon>Sar</taxon>
        <taxon>Stramenopiles</taxon>
        <taxon>Ochrophyta</taxon>
        <taxon>Pinguiophyceae</taxon>
        <taxon>Pinguiochrysidales</taxon>
        <taxon>Pinguiochrysidaceae</taxon>
        <taxon>Phaeomonas</taxon>
    </lineage>
</organism>
<evidence type="ECO:0000256" key="3">
    <source>
        <dbReference type="ARBA" id="ARBA00022980"/>
    </source>
</evidence>
<name>A0A7S1TNE6_9STRA</name>
<keyword evidence="3" id="KW-0689">Ribosomal protein</keyword>
<comment type="similarity">
    <text evidence="2">Belongs to the universal ribosomal protein uL29 family.</text>
</comment>
<dbReference type="InterPro" id="IPR010729">
    <property type="entry name" value="Ribosomal_uL29_mit"/>
</dbReference>
<dbReference type="Gene3D" id="6.10.330.20">
    <property type="match status" value="1"/>
</dbReference>
<dbReference type="AlphaFoldDB" id="A0A7S1TNE6"/>
<keyword evidence="5" id="KW-0687">Ribonucleoprotein</keyword>
<evidence type="ECO:0000256" key="6">
    <source>
        <dbReference type="ARBA" id="ARBA00035289"/>
    </source>
</evidence>
<sequence>MAALRRSLVRRGVEEFLDIAHQGADTITGRAWTAKELRKKSFDDLHKLWFVLYKEKNVILTEQARARTLSREMTAPERLHKVKLSMARLRHVVDDRRKVLQAARGEQALLESIAEKEQQ</sequence>
<dbReference type="GO" id="GO:0003735">
    <property type="term" value="F:structural constituent of ribosome"/>
    <property type="evidence" value="ECO:0007669"/>
    <property type="project" value="InterPro"/>
</dbReference>
<gene>
    <name evidence="7" type="ORF">PPAR1163_LOCUS468</name>
</gene>
<dbReference type="EMBL" id="HBGJ01000652">
    <property type="protein sequence ID" value="CAD9242126.1"/>
    <property type="molecule type" value="Transcribed_RNA"/>
</dbReference>
<evidence type="ECO:0000256" key="1">
    <source>
        <dbReference type="ARBA" id="ARBA00004173"/>
    </source>
</evidence>
<dbReference type="Pfam" id="PF06984">
    <property type="entry name" value="MRP-L47"/>
    <property type="match status" value="1"/>
</dbReference>
<accession>A0A7S1TNE6</accession>
<dbReference type="PANTHER" id="PTHR21183">
    <property type="entry name" value="RIBOSOMAL PROTEIN L47, MITOCHONDRIAL-RELATED"/>
    <property type="match status" value="1"/>
</dbReference>
<dbReference type="PANTHER" id="PTHR21183:SF18">
    <property type="entry name" value="LARGE RIBOSOMAL SUBUNIT PROTEIN UL29M"/>
    <property type="match status" value="1"/>
</dbReference>
<protein>
    <recommendedName>
        <fullName evidence="6">Large ribosomal subunit protein uL29m</fullName>
    </recommendedName>
</protein>
<dbReference type="SUPFAM" id="SSF46561">
    <property type="entry name" value="Ribosomal protein L29 (L29p)"/>
    <property type="match status" value="1"/>
</dbReference>
<dbReference type="GO" id="GO:0032543">
    <property type="term" value="P:mitochondrial translation"/>
    <property type="evidence" value="ECO:0007669"/>
    <property type="project" value="TreeGrafter"/>
</dbReference>
<keyword evidence="4" id="KW-0496">Mitochondrion</keyword>
<reference evidence="7" key="1">
    <citation type="submission" date="2021-01" db="EMBL/GenBank/DDBJ databases">
        <authorList>
            <person name="Corre E."/>
            <person name="Pelletier E."/>
            <person name="Niang G."/>
            <person name="Scheremetjew M."/>
            <person name="Finn R."/>
            <person name="Kale V."/>
            <person name="Holt S."/>
            <person name="Cochrane G."/>
            <person name="Meng A."/>
            <person name="Brown T."/>
            <person name="Cohen L."/>
        </authorList>
    </citation>
    <scope>NUCLEOTIDE SEQUENCE</scope>
    <source>
        <strain evidence="7">CCMP2877</strain>
    </source>
</reference>
<dbReference type="GO" id="GO:0005762">
    <property type="term" value="C:mitochondrial large ribosomal subunit"/>
    <property type="evidence" value="ECO:0007669"/>
    <property type="project" value="TreeGrafter"/>
</dbReference>
<evidence type="ECO:0000256" key="5">
    <source>
        <dbReference type="ARBA" id="ARBA00023274"/>
    </source>
</evidence>
<comment type="subcellular location">
    <subcellularLocation>
        <location evidence="1">Mitochondrion</location>
    </subcellularLocation>
</comment>
<evidence type="ECO:0000313" key="7">
    <source>
        <dbReference type="EMBL" id="CAD9242126.1"/>
    </source>
</evidence>